<reference evidence="9 11" key="1">
    <citation type="submission" date="2020-05" db="EMBL/GenBank/DDBJ databases">
        <title>Comparative genomic analysis of denitrifying bacteria from Halomonas genus.</title>
        <authorList>
            <person name="Wang L."/>
            <person name="Shao Z."/>
        </authorList>
    </citation>
    <scope>NUCLEOTIDE SEQUENCE [LARGE SCALE GENOMIC DNA]</scope>
    <source>
        <strain evidence="9 11">DSM 17331</strain>
    </source>
</reference>
<dbReference type="RefSeq" id="WP_181514347.1">
    <property type="nucleotide sequence ID" value="NZ_JABFUB010000013.1"/>
</dbReference>
<keyword evidence="4 5" id="KW-0975">Bacterial flagellum</keyword>
<comment type="similarity">
    <text evidence="1 5">Belongs to the FliD family.</text>
</comment>
<feature type="domain" description="Flagellar hook-associated protein 2 N-terminal" evidence="6">
    <location>
        <begin position="11"/>
        <end position="106"/>
    </location>
</feature>
<keyword evidence="8" id="KW-0282">Flagellum</keyword>
<dbReference type="InterPro" id="IPR010809">
    <property type="entry name" value="FliD_C"/>
</dbReference>
<comment type="function">
    <text evidence="5">Required for morphogenesis and for the elongation of the flagellar filament by facilitating polymerization of the flagellin monomers at the tip of growing filament. Forms a capping structure, which prevents flagellin subunits (transported through the central channel of the flagellum) from leaking out without polymerization at the distal end.</text>
</comment>
<evidence type="ECO:0000313" key="10">
    <source>
        <dbReference type="Proteomes" id="UP000518091"/>
    </source>
</evidence>
<comment type="subcellular location">
    <subcellularLocation>
        <location evidence="5">Secreted</location>
    </subcellularLocation>
    <subcellularLocation>
        <location evidence="5">Bacterial flagellum</location>
    </subcellularLocation>
</comment>
<reference evidence="8 10" key="2">
    <citation type="submission" date="2020-07" db="EMBL/GenBank/DDBJ databases">
        <title>Identification of Halomonas strains.</title>
        <authorList>
            <person name="Xiao Z."/>
            <person name="Shen J."/>
        </authorList>
    </citation>
    <scope>NUCLEOTIDE SEQUENCE [LARGE SCALE GENOMIC DNA]</scope>
    <source>
        <strain evidence="8 10">DSM 17331</strain>
    </source>
</reference>
<keyword evidence="8" id="KW-0966">Cell projection</keyword>
<dbReference type="EMBL" id="JACEFT010000007">
    <property type="protein sequence ID" value="MBA2778865.1"/>
    <property type="molecule type" value="Genomic_DNA"/>
</dbReference>
<evidence type="ECO:0000313" key="11">
    <source>
        <dbReference type="Proteomes" id="UP000814353"/>
    </source>
</evidence>
<protein>
    <recommendedName>
        <fullName evidence="5">Flagellar hook-associated protein 2</fullName>
        <shortName evidence="5">HAP2</shortName>
    </recommendedName>
    <alternativeName>
        <fullName evidence="5">Flagellar cap protein</fullName>
    </alternativeName>
</protein>
<proteinExistence type="inferred from homology"/>
<dbReference type="Pfam" id="PF07195">
    <property type="entry name" value="FliD_C"/>
    <property type="match status" value="1"/>
</dbReference>
<dbReference type="Pfam" id="PF02465">
    <property type="entry name" value="FliD_N"/>
    <property type="match status" value="1"/>
</dbReference>
<dbReference type="PANTHER" id="PTHR30288">
    <property type="entry name" value="FLAGELLAR CAP/ASSEMBLY PROTEIN FLID"/>
    <property type="match status" value="1"/>
</dbReference>
<evidence type="ECO:0000256" key="2">
    <source>
        <dbReference type="ARBA" id="ARBA00011255"/>
    </source>
</evidence>
<organism evidence="8 10">
    <name type="scientific">Billgrantia kenyensis</name>
    <dbReference type="NCBI Taxonomy" id="321266"/>
    <lineage>
        <taxon>Bacteria</taxon>
        <taxon>Pseudomonadati</taxon>
        <taxon>Pseudomonadota</taxon>
        <taxon>Gammaproteobacteria</taxon>
        <taxon>Oceanospirillales</taxon>
        <taxon>Halomonadaceae</taxon>
        <taxon>Billgrantia</taxon>
    </lineage>
</organism>
<accession>A0A7V9W0M4</accession>
<dbReference type="Proteomes" id="UP000814353">
    <property type="component" value="Unassembled WGS sequence"/>
</dbReference>
<dbReference type="Proteomes" id="UP000518091">
    <property type="component" value="Unassembled WGS sequence"/>
</dbReference>
<evidence type="ECO:0000313" key="8">
    <source>
        <dbReference type="EMBL" id="MBA2778865.1"/>
    </source>
</evidence>
<dbReference type="InterPro" id="IPR040026">
    <property type="entry name" value="FliD"/>
</dbReference>
<dbReference type="EMBL" id="JABFUB010000013">
    <property type="protein sequence ID" value="MCG6662792.1"/>
    <property type="molecule type" value="Genomic_DNA"/>
</dbReference>
<comment type="caution">
    <text evidence="8">The sequence shown here is derived from an EMBL/GenBank/DDBJ whole genome shotgun (WGS) entry which is preliminary data.</text>
</comment>
<evidence type="ECO:0000256" key="1">
    <source>
        <dbReference type="ARBA" id="ARBA00009764"/>
    </source>
</evidence>
<feature type="coiled-coil region" evidence="5">
    <location>
        <begin position="402"/>
        <end position="429"/>
    </location>
</feature>
<evidence type="ECO:0000313" key="9">
    <source>
        <dbReference type="EMBL" id="MCG6662792.1"/>
    </source>
</evidence>
<feature type="domain" description="Flagellar hook-associated protein 2 C-terminal" evidence="7">
    <location>
        <begin position="222"/>
        <end position="446"/>
    </location>
</feature>
<dbReference type="GO" id="GO:0009424">
    <property type="term" value="C:bacterial-type flagellum hook"/>
    <property type="evidence" value="ECO:0007669"/>
    <property type="project" value="UniProtKB-UniRule"/>
</dbReference>
<dbReference type="PANTHER" id="PTHR30288:SF0">
    <property type="entry name" value="FLAGELLAR HOOK-ASSOCIATED PROTEIN 2"/>
    <property type="match status" value="1"/>
</dbReference>
<evidence type="ECO:0000256" key="5">
    <source>
        <dbReference type="RuleBase" id="RU362066"/>
    </source>
</evidence>
<keyword evidence="11" id="KW-1185">Reference proteome</keyword>
<dbReference type="GO" id="GO:0005576">
    <property type="term" value="C:extracellular region"/>
    <property type="evidence" value="ECO:0007669"/>
    <property type="project" value="UniProtKB-SubCell"/>
</dbReference>
<keyword evidence="8" id="KW-0969">Cilium</keyword>
<dbReference type="InterPro" id="IPR010810">
    <property type="entry name" value="Flagellin_hook_IN_motif"/>
</dbReference>
<dbReference type="AlphaFoldDB" id="A0A7V9W0M4"/>
<dbReference type="GO" id="GO:0007155">
    <property type="term" value="P:cell adhesion"/>
    <property type="evidence" value="ECO:0007669"/>
    <property type="project" value="InterPro"/>
</dbReference>
<sequence length="466" mass="49537">MATISSLGIGSGLDLNGLLDQLNAAERKKLEPIKLQQQSHQAKISAYGKLQGALTKLQEAAAKLNDPKFFQNVSSNVNGSGIKAAARSDAPPGRYSVEVSHLARAQSIATVGFAEDAKFGGQLTMTVGVGDKAKELSINVKEGSSLTELRNAINAENSGVTASIVNDGDPDSPFRLVLTSSETGTQAAIQALSLEGENELSFQLGAGEGESNTGSMTQTVAAENAQLVVNGIEITSQTNRVEGAIQGVTLDLEEKTAEGGSVTVVVERNTLAIREAVSGFVNAYNDLRKNISEMTRFNADTGAAGELLGDSALRTVESRLRGVLGGGVGEGEFRMLSDIGISLQRDGTLKLDEAKMSGIVAEDPQALAAFFSGNDKAGGLAGKLGETLDQVLQDRGLLDNAKRGLEARIDGLKDRYERMERSIEQTIQRYRVQFGQLDAMIASMNQVSDYLFQQFDMMNAQLGRKR</sequence>
<name>A0A7V9W0M4_9GAMM</name>
<evidence type="ECO:0000256" key="4">
    <source>
        <dbReference type="ARBA" id="ARBA00023143"/>
    </source>
</evidence>
<dbReference type="InterPro" id="IPR003481">
    <property type="entry name" value="FliD_N"/>
</dbReference>
<dbReference type="Pfam" id="PF07196">
    <property type="entry name" value="Flagellin_IN"/>
    <property type="match status" value="1"/>
</dbReference>
<comment type="subunit">
    <text evidence="2 5">Homopentamer.</text>
</comment>
<evidence type="ECO:0000259" key="7">
    <source>
        <dbReference type="Pfam" id="PF07195"/>
    </source>
</evidence>
<dbReference type="GO" id="GO:0071973">
    <property type="term" value="P:bacterial-type flagellum-dependent cell motility"/>
    <property type="evidence" value="ECO:0007669"/>
    <property type="project" value="TreeGrafter"/>
</dbReference>
<keyword evidence="3 5" id="KW-0175">Coiled coil</keyword>
<evidence type="ECO:0000259" key="6">
    <source>
        <dbReference type="Pfam" id="PF02465"/>
    </source>
</evidence>
<keyword evidence="5" id="KW-0964">Secreted</keyword>
<dbReference type="NCBIfam" id="NF005955">
    <property type="entry name" value="PRK08032.1"/>
    <property type="match status" value="1"/>
</dbReference>
<dbReference type="GO" id="GO:0009421">
    <property type="term" value="C:bacterial-type flagellum filament cap"/>
    <property type="evidence" value="ECO:0007669"/>
    <property type="project" value="InterPro"/>
</dbReference>
<gene>
    <name evidence="8" type="primary">fliD</name>
    <name evidence="8" type="ORF">H1D44_08130</name>
    <name evidence="9" type="ORF">HOP48_14730</name>
</gene>
<evidence type="ECO:0000256" key="3">
    <source>
        <dbReference type="ARBA" id="ARBA00023054"/>
    </source>
</evidence>